<dbReference type="EMBL" id="MU003712">
    <property type="protein sequence ID" value="KAF2804585.1"/>
    <property type="molecule type" value="Genomic_DNA"/>
</dbReference>
<keyword evidence="5" id="KW-1185">Reference proteome</keyword>
<evidence type="ECO:0008006" key="7">
    <source>
        <dbReference type="Google" id="ProtNLM"/>
    </source>
</evidence>
<dbReference type="RefSeq" id="XP_033571549.1">
    <property type="nucleotide sequence ID" value="XM_033728447.1"/>
</dbReference>
<dbReference type="InterPro" id="IPR056402">
    <property type="entry name" value="DA_N"/>
</dbReference>
<dbReference type="AlphaFoldDB" id="A0A6A6Y8X5"/>
<protein>
    <recommendedName>
        <fullName evidence="7">Hydroxyneurosporene synthase</fullName>
    </recommendedName>
</protein>
<evidence type="ECO:0000313" key="4">
    <source>
        <dbReference type="EMBL" id="KAF2804585.1"/>
    </source>
</evidence>
<reference evidence="6" key="2">
    <citation type="submission" date="2020-04" db="EMBL/GenBank/DDBJ databases">
        <authorList>
            <consortium name="NCBI Genome Project"/>
        </authorList>
    </citation>
    <scope>NUCLEOTIDE SEQUENCE</scope>
    <source>
        <strain evidence="6">CBS 304.34</strain>
    </source>
</reference>
<dbReference type="GeneID" id="54469340"/>
<dbReference type="Pfam" id="PF24137">
    <property type="entry name" value="DA_N"/>
    <property type="match status" value="1"/>
</dbReference>
<dbReference type="Pfam" id="PF25581">
    <property type="entry name" value="AsqO_C"/>
    <property type="match status" value="1"/>
</dbReference>
<dbReference type="Proteomes" id="UP000504636">
    <property type="component" value="Unplaced"/>
</dbReference>
<gene>
    <name evidence="4 6" type="ORF">BDZ99DRAFT_575235</name>
</gene>
<evidence type="ECO:0000313" key="5">
    <source>
        <dbReference type="Proteomes" id="UP000504636"/>
    </source>
</evidence>
<evidence type="ECO:0000259" key="3">
    <source>
        <dbReference type="Pfam" id="PF25581"/>
    </source>
</evidence>
<feature type="domain" description="Diels-Alderase N-terminal" evidence="2">
    <location>
        <begin position="47"/>
        <end position="234"/>
    </location>
</feature>
<feature type="domain" description="AsqO/PenF-like C-terminal" evidence="3">
    <location>
        <begin position="240"/>
        <end position="378"/>
    </location>
</feature>
<reference evidence="6" key="3">
    <citation type="submission" date="2025-04" db="UniProtKB">
        <authorList>
            <consortium name="RefSeq"/>
        </authorList>
    </citation>
    <scope>IDENTIFICATION</scope>
    <source>
        <strain evidence="6">CBS 304.34</strain>
    </source>
</reference>
<feature type="chain" id="PRO_5044628925" description="Hydroxyneurosporene synthase" evidence="1">
    <location>
        <begin position="19"/>
        <end position="422"/>
    </location>
</feature>
<evidence type="ECO:0000259" key="2">
    <source>
        <dbReference type="Pfam" id="PF24137"/>
    </source>
</evidence>
<dbReference type="InterPro" id="IPR057722">
    <property type="entry name" value="AsqO/PenF-like_C"/>
</dbReference>
<name>A0A6A6Y8X5_9PEZI</name>
<proteinExistence type="predicted"/>
<dbReference type="OrthoDB" id="3914164at2759"/>
<dbReference type="SUPFAM" id="SSF159245">
    <property type="entry name" value="AttH-like"/>
    <property type="match status" value="1"/>
</dbReference>
<sequence length="422" mass="45981">MRISLLLTIFSSLSSATALVGPSPPLYFKPTTRVIPPHPVDGETSFIDTHRNGPFDGPHTDLINSTAIEWWYFDASSMEGEQAIAVWWTTPNPAAIGLNFTSSNWFIFHSRFRDGTSYDTFIPADEVIIKTTGDGSSGLYTGAGSGWSGTPDMSHYSMSFDIQDEGIRGEVQIMRIVPSRSAKRPATDLDEDMRNIGALGWALAVPGGDATAYVQVGEKTISFDEGSGYHDHNWGIGLADFHNWYAIHGRFGLYTFTAIETLLQAPSSPDINSPTTFGQTWLDYNGTTLVETLDPSAVRIRPWGNGAEYPPKGYYPNPLGAVITIDAGEHGVFELNVTSKTSSPRVPMGVGLGKWFGTVKGSVRGGKVSEGPAMFEWLDLDLEPGVEEGLVVQGGALRRDEGVMKDGVWSRDMEKKRGWVEG</sequence>
<keyword evidence="1" id="KW-0732">Signal</keyword>
<organism evidence="4">
    <name type="scientific">Mytilinidion resinicola</name>
    <dbReference type="NCBI Taxonomy" id="574789"/>
    <lineage>
        <taxon>Eukaryota</taxon>
        <taxon>Fungi</taxon>
        <taxon>Dikarya</taxon>
        <taxon>Ascomycota</taxon>
        <taxon>Pezizomycotina</taxon>
        <taxon>Dothideomycetes</taxon>
        <taxon>Pleosporomycetidae</taxon>
        <taxon>Mytilinidiales</taxon>
        <taxon>Mytilinidiaceae</taxon>
        <taxon>Mytilinidion</taxon>
    </lineage>
</organism>
<accession>A0A6A6Y8X5</accession>
<evidence type="ECO:0000256" key="1">
    <source>
        <dbReference type="SAM" id="SignalP"/>
    </source>
</evidence>
<reference evidence="4 6" key="1">
    <citation type="journal article" date="2020" name="Stud. Mycol.">
        <title>101 Dothideomycetes genomes: a test case for predicting lifestyles and emergence of pathogens.</title>
        <authorList>
            <person name="Haridas S."/>
            <person name="Albert R."/>
            <person name="Binder M."/>
            <person name="Bloem J."/>
            <person name="Labutti K."/>
            <person name="Salamov A."/>
            <person name="Andreopoulos B."/>
            <person name="Baker S."/>
            <person name="Barry K."/>
            <person name="Bills G."/>
            <person name="Bluhm B."/>
            <person name="Cannon C."/>
            <person name="Castanera R."/>
            <person name="Culley D."/>
            <person name="Daum C."/>
            <person name="Ezra D."/>
            <person name="Gonzalez J."/>
            <person name="Henrissat B."/>
            <person name="Kuo A."/>
            <person name="Liang C."/>
            <person name="Lipzen A."/>
            <person name="Lutzoni F."/>
            <person name="Magnuson J."/>
            <person name="Mondo S."/>
            <person name="Nolan M."/>
            <person name="Ohm R."/>
            <person name="Pangilinan J."/>
            <person name="Park H.-J."/>
            <person name="Ramirez L."/>
            <person name="Alfaro M."/>
            <person name="Sun H."/>
            <person name="Tritt A."/>
            <person name="Yoshinaga Y."/>
            <person name="Zwiers L.-H."/>
            <person name="Turgeon B."/>
            <person name="Goodwin S."/>
            <person name="Spatafora J."/>
            <person name="Crous P."/>
            <person name="Grigoriev I."/>
        </authorList>
    </citation>
    <scope>NUCLEOTIDE SEQUENCE</scope>
    <source>
        <strain evidence="4 6">CBS 304.34</strain>
    </source>
</reference>
<feature type="signal peptide" evidence="1">
    <location>
        <begin position="1"/>
        <end position="18"/>
    </location>
</feature>
<evidence type="ECO:0000313" key="6">
    <source>
        <dbReference type="RefSeq" id="XP_033571549.1"/>
    </source>
</evidence>